<sequence>MVMDYRQQQQQQQHSQFPHFSGPQVDLTHTDQTHPGSQSHGYSVARDDTQRPHDTSQTSDTWGEVPQTTGTYGGAVWKDQPVAPHSYGEMASDQDLYPGRQGPPTTGGAMGGTYGSRAPLGASDYPSQTATTDYGTRAPMGAAATSPTSGGPGQTQYSGATEGQDMPRRKPSLTDKMKGTWEKMSGRLTGDQAKVIEGDERLHGRRMK</sequence>
<organism evidence="2 3">
    <name type="scientific">Apophysomyces ossiformis</name>
    <dbReference type="NCBI Taxonomy" id="679940"/>
    <lineage>
        <taxon>Eukaryota</taxon>
        <taxon>Fungi</taxon>
        <taxon>Fungi incertae sedis</taxon>
        <taxon>Mucoromycota</taxon>
        <taxon>Mucoromycotina</taxon>
        <taxon>Mucoromycetes</taxon>
        <taxon>Mucorales</taxon>
        <taxon>Mucorineae</taxon>
        <taxon>Mucoraceae</taxon>
        <taxon>Apophysomyces</taxon>
    </lineage>
</organism>
<evidence type="ECO:0000256" key="1">
    <source>
        <dbReference type="SAM" id="MobiDB-lite"/>
    </source>
</evidence>
<dbReference type="Proteomes" id="UP000605846">
    <property type="component" value="Unassembled WGS sequence"/>
</dbReference>
<accession>A0A8H7BGP3</accession>
<feature type="region of interest" description="Disordered" evidence="1">
    <location>
        <begin position="1"/>
        <end position="208"/>
    </location>
</feature>
<feature type="compositionally biased region" description="Polar residues" evidence="1">
    <location>
        <begin position="125"/>
        <end position="134"/>
    </location>
</feature>
<name>A0A8H7BGP3_9FUNG</name>
<dbReference type="AlphaFoldDB" id="A0A8H7BGP3"/>
<reference evidence="2" key="1">
    <citation type="submission" date="2020-01" db="EMBL/GenBank/DDBJ databases">
        <title>Genome Sequencing of Three Apophysomyces-Like Fungal Strains Confirms a Novel Fungal Genus in the Mucoromycota with divergent Burkholderia-like Endosymbiotic Bacteria.</title>
        <authorList>
            <person name="Stajich J.E."/>
            <person name="Macias A.M."/>
            <person name="Carter-House D."/>
            <person name="Lovett B."/>
            <person name="Kasson L.R."/>
            <person name="Berry K."/>
            <person name="Grigoriev I."/>
            <person name="Chang Y."/>
            <person name="Spatafora J."/>
            <person name="Kasson M.T."/>
        </authorList>
    </citation>
    <scope>NUCLEOTIDE SEQUENCE</scope>
    <source>
        <strain evidence="2">NRRL A-21654</strain>
    </source>
</reference>
<feature type="compositionally biased region" description="Basic and acidic residues" evidence="1">
    <location>
        <begin position="165"/>
        <end position="185"/>
    </location>
</feature>
<dbReference type="EMBL" id="JABAYA010000225">
    <property type="protein sequence ID" value="KAF7721917.1"/>
    <property type="molecule type" value="Genomic_DNA"/>
</dbReference>
<feature type="compositionally biased region" description="Polar residues" evidence="1">
    <location>
        <begin position="55"/>
        <end position="70"/>
    </location>
</feature>
<gene>
    <name evidence="2" type="ORF">EC973_003930</name>
</gene>
<proteinExistence type="predicted"/>
<feature type="compositionally biased region" description="Polar residues" evidence="1">
    <location>
        <begin position="145"/>
        <end position="161"/>
    </location>
</feature>
<evidence type="ECO:0000313" key="3">
    <source>
        <dbReference type="Proteomes" id="UP000605846"/>
    </source>
</evidence>
<dbReference type="OrthoDB" id="3170343at2759"/>
<comment type="caution">
    <text evidence="2">The sequence shown here is derived from an EMBL/GenBank/DDBJ whole genome shotgun (WGS) entry which is preliminary data.</text>
</comment>
<keyword evidence="3" id="KW-1185">Reference proteome</keyword>
<protein>
    <submittedName>
        <fullName evidence="2">Uncharacterized protein</fullName>
    </submittedName>
</protein>
<feature type="compositionally biased region" description="Basic and acidic residues" evidence="1">
    <location>
        <begin position="45"/>
        <end position="54"/>
    </location>
</feature>
<evidence type="ECO:0000313" key="2">
    <source>
        <dbReference type="EMBL" id="KAF7721917.1"/>
    </source>
</evidence>